<name>A0A6J5V6Z9_PRUAR</name>
<accession>A0A6J5V6Z9</accession>
<reference evidence="2 3" key="1">
    <citation type="submission" date="2020-05" db="EMBL/GenBank/DDBJ databases">
        <authorList>
            <person name="Campoy J."/>
            <person name="Schneeberger K."/>
            <person name="Spophaly S."/>
        </authorList>
    </citation>
    <scope>NUCLEOTIDE SEQUENCE [LARGE SCALE GENOMIC DNA]</scope>
    <source>
        <strain evidence="2">PruArmRojPasFocal</strain>
    </source>
</reference>
<protein>
    <submittedName>
        <fullName evidence="2">Uncharacterized protein</fullName>
    </submittedName>
</protein>
<evidence type="ECO:0000313" key="3">
    <source>
        <dbReference type="Proteomes" id="UP000507222"/>
    </source>
</evidence>
<dbReference type="AlphaFoldDB" id="A0A6J5V6Z9"/>
<evidence type="ECO:0000313" key="2">
    <source>
        <dbReference type="EMBL" id="CAB4284796.1"/>
    </source>
</evidence>
<feature type="region of interest" description="Disordered" evidence="1">
    <location>
        <begin position="1"/>
        <end position="39"/>
    </location>
</feature>
<sequence length="99" mass="10428">MCPANNESIHYDDRRSGCLGSSSAPRGPPGPDSLPPRRGALLHRVLPVVSVVTALHRSRATSAREIPSPSHIPAAVMCRVPRGSTAFLAPTLTLGLDII</sequence>
<organism evidence="2 3">
    <name type="scientific">Prunus armeniaca</name>
    <name type="common">Apricot</name>
    <name type="synonym">Armeniaca vulgaris</name>
    <dbReference type="NCBI Taxonomy" id="36596"/>
    <lineage>
        <taxon>Eukaryota</taxon>
        <taxon>Viridiplantae</taxon>
        <taxon>Streptophyta</taxon>
        <taxon>Embryophyta</taxon>
        <taxon>Tracheophyta</taxon>
        <taxon>Spermatophyta</taxon>
        <taxon>Magnoliopsida</taxon>
        <taxon>eudicotyledons</taxon>
        <taxon>Gunneridae</taxon>
        <taxon>Pentapetalae</taxon>
        <taxon>rosids</taxon>
        <taxon>fabids</taxon>
        <taxon>Rosales</taxon>
        <taxon>Rosaceae</taxon>
        <taxon>Amygdaloideae</taxon>
        <taxon>Amygdaleae</taxon>
        <taxon>Prunus</taxon>
    </lineage>
</organism>
<proteinExistence type="predicted"/>
<evidence type="ECO:0000256" key="1">
    <source>
        <dbReference type="SAM" id="MobiDB-lite"/>
    </source>
</evidence>
<gene>
    <name evidence="2" type="ORF">CURHAP_LOCUS40422</name>
</gene>
<dbReference type="Proteomes" id="UP000507222">
    <property type="component" value="Unassembled WGS sequence"/>
</dbReference>
<dbReference type="EMBL" id="CAEKDK010000006">
    <property type="protein sequence ID" value="CAB4284796.1"/>
    <property type="molecule type" value="Genomic_DNA"/>
</dbReference>